<dbReference type="SMART" id="SM00304">
    <property type="entry name" value="HAMP"/>
    <property type="match status" value="1"/>
</dbReference>
<dbReference type="AlphaFoldDB" id="A0A174IZ60"/>
<dbReference type="GO" id="GO:0000155">
    <property type="term" value="F:phosphorelay sensor kinase activity"/>
    <property type="evidence" value="ECO:0007669"/>
    <property type="project" value="InterPro"/>
</dbReference>
<evidence type="ECO:0000256" key="13">
    <source>
        <dbReference type="ARBA" id="ARBA00023136"/>
    </source>
</evidence>
<keyword evidence="11 14" id="KW-1133">Transmembrane helix</keyword>
<feature type="transmembrane region" description="Helical" evidence="14">
    <location>
        <begin position="12"/>
        <end position="31"/>
    </location>
</feature>
<evidence type="ECO:0000256" key="4">
    <source>
        <dbReference type="ARBA" id="ARBA00022475"/>
    </source>
</evidence>
<dbReference type="InterPro" id="IPR005467">
    <property type="entry name" value="His_kinase_dom"/>
</dbReference>
<keyword evidence="4" id="KW-1003">Cell membrane</keyword>
<reference evidence="17 18" key="1">
    <citation type="submission" date="2015-09" db="EMBL/GenBank/DDBJ databases">
        <authorList>
            <consortium name="Pathogen Informatics"/>
        </authorList>
    </citation>
    <scope>NUCLEOTIDE SEQUENCE [LARGE SCALE GENOMIC DNA]</scope>
    <source>
        <strain evidence="17 18">2789STDY5608850</strain>
    </source>
</reference>
<keyword evidence="7 14" id="KW-0812">Transmembrane</keyword>
<evidence type="ECO:0000256" key="9">
    <source>
        <dbReference type="ARBA" id="ARBA00022777"/>
    </source>
</evidence>
<dbReference type="EC" id="2.7.13.3" evidence="3"/>
<keyword evidence="12" id="KW-0902">Two-component regulatory system</keyword>
<comment type="subcellular location">
    <subcellularLocation>
        <location evidence="2">Cell membrane</location>
        <topology evidence="2">Multi-pass membrane protein</topology>
    </subcellularLocation>
</comment>
<keyword evidence="10" id="KW-0067">ATP-binding</keyword>
<evidence type="ECO:0000256" key="3">
    <source>
        <dbReference type="ARBA" id="ARBA00012438"/>
    </source>
</evidence>
<evidence type="ECO:0000256" key="6">
    <source>
        <dbReference type="ARBA" id="ARBA00022679"/>
    </source>
</evidence>
<evidence type="ECO:0000256" key="2">
    <source>
        <dbReference type="ARBA" id="ARBA00004651"/>
    </source>
</evidence>
<organism evidence="17 18">
    <name type="scientific">Hungatella hathewayi</name>
    <dbReference type="NCBI Taxonomy" id="154046"/>
    <lineage>
        <taxon>Bacteria</taxon>
        <taxon>Bacillati</taxon>
        <taxon>Bacillota</taxon>
        <taxon>Clostridia</taxon>
        <taxon>Lachnospirales</taxon>
        <taxon>Lachnospiraceae</taxon>
        <taxon>Hungatella</taxon>
    </lineage>
</organism>
<dbReference type="EMBL" id="CYZE01000014">
    <property type="protein sequence ID" value="CUO92694.1"/>
    <property type="molecule type" value="Genomic_DNA"/>
</dbReference>
<dbReference type="CDD" id="cd06225">
    <property type="entry name" value="HAMP"/>
    <property type="match status" value="1"/>
</dbReference>
<name>A0A174IZ60_9FIRM</name>
<protein>
    <recommendedName>
        <fullName evidence="3">histidine kinase</fullName>
        <ecNumber evidence="3">2.7.13.3</ecNumber>
    </recommendedName>
</protein>
<sequence length="586" mass="67213">MPKYSLQKRIFALSLFFMLIPLVLFTTFNIFTSIKKVEDNYKSSLVFGMKKIGSVMETVFKDVDQASLFALVDPKINHFLQEQFQEETAYESSLEMGAVYNSLNYLKNTNQYIQSIQIEGVNGQGLSNGFFPKSITKEDWERAAQLRGQSLWDVDEEVITLPKKKEKYIYQSRLLRDFGNTSKTVGVIKIYLNTDAFQELFTNEEADNTSYFIVDTSGEVQYTSIQKNGPGRLEEPIPYEQLKSHQGGAFAIERNNSELYAAPYYINQNGWIVYSLSIPAAIQKQLRDSLIQLFVLAVLCFIFCFVIAGSISRRMCRPLENIIRHMKLLEKEQFSTRVEVHGNDEISMLARQFNKMAQKIQSLIEEVYLVNIRKKELELRALQAQVNPHFLYNTLDMIYWTAKVENAPETSDMINSLSNFFRQALSGEDGFTTIENEIEHLRYYVVLRQQSKKPFDFDLNVDHTLLSCRVIKSVLQPLVENAIIHGIRDIDDGKIQVDIFASGDNIVYTIADNGQGIDVLDMNTLLDRTEENNRGFGIKNINDRIQLMYGKEYGIHFENVTGGGAKVTVIQPRKEWSLHGEADDRG</sequence>
<dbReference type="InterPro" id="IPR036890">
    <property type="entry name" value="HATPase_C_sf"/>
</dbReference>
<dbReference type="InterPro" id="IPR050640">
    <property type="entry name" value="Bact_2-comp_sensor_kinase"/>
</dbReference>
<dbReference type="Pfam" id="PF06580">
    <property type="entry name" value="His_kinase"/>
    <property type="match status" value="1"/>
</dbReference>
<dbReference type="SUPFAM" id="SSF158472">
    <property type="entry name" value="HAMP domain-like"/>
    <property type="match status" value="1"/>
</dbReference>
<evidence type="ECO:0000259" key="15">
    <source>
        <dbReference type="PROSITE" id="PS50109"/>
    </source>
</evidence>
<dbReference type="Gene3D" id="6.10.340.10">
    <property type="match status" value="1"/>
</dbReference>
<feature type="domain" description="Histidine kinase" evidence="15">
    <location>
        <begin position="471"/>
        <end position="575"/>
    </location>
</feature>
<gene>
    <name evidence="17" type="primary">ypdA_24</name>
    <name evidence="17" type="ORF">ERS852407_04431</name>
</gene>
<dbReference type="RefSeq" id="WP_055658429.1">
    <property type="nucleotide sequence ID" value="NZ_CABIXC010000014.1"/>
</dbReference>
<evidence type="ECO:0000256" key="1">
    <source>
        <dbReference type="ARBA" id="ARBA00000085"/>
    </source>
</evidence>
<evidence type="ECO:0000256" key="10">
    <source>
        <dbReference type="ARBA" id="ARBA00022840"/>
    </source>
</evidence>
<dbReference type="InterPro" id="IPR003594">
    <property type="entry name" value="HATPase_dom"/>
</dbReference>
<dbReference type="GO" id="GO:0005524">
    <property type="term" value="F:ATP binding"/>
    <property type="evidence" value="ECO:0007669"/>
    <property type="project" value="UniProtKB-KW"/>
</dbReference>
<evidence type="ECO:0000256" key="8">
    <source>
        <dbReference type="ARBA" id="ARBA00022741"/>
    </source>
</evidence>
<evidence type="ECO:0000256" key="14">
    <source>
        <dbReference type="SAM" id="Phobius"/>
    </source>
</evidence>
<evidence type="ECO:0000256" key="7">
    <source>
        <dbReference type="ARBA" id="ARBA00022692"/>
    </source>
</evidence>
<evidence type="ECO:0000256" key="11">
    <source>
        <dbReference type="ARBA" id="ARBA00022989"/>
    </source>
</evidence>
<dbReference type="Pfam" id="PF00672">
    <property type="entry name" value="HAMP"/>
    <property type="match status" value="1"/>
</dbReference>
<keyword evidence="6" id="KW-0808">Transferase</keyword>
<feature type="transmembrane region" description="Helical" evidence="14">
    <location>
        <begin position="290"/>
        <end position="311"/>
    </location>
</feature>
<evidence type="ECO:0000256" key="12">
    <source>
        <dbReference type="ARBA" id="ARBA00023012"/>
    </source>
</evidence>
<keyword evidence="8" id="KW-0547">Nucleotide-binding</keyword>
<dbReference type="PROSITE" id="PS50109">
    <property type="entry name" value="HIS_KIN"/>
    <property type="match status" value="1"/>
</dbReference>
<accession>A0A174IZ60</accession>
<dbReference type="Proteomes" id="UP000095651">
    <property type="component" value="Unassembled WGS sequence"/>
</dbReference>
<dbReference type="PANTHER" id="PTHR34220:SF11">
    <property type="entry name" value="SENSOR PROTEIN KINASE HPTS"/>
    <property type="match status" value="1"/>
</dbReference>
<dbReference type="PROSITE" id="PS50885">
    <property type="entry name" value="HAMP"/>
    <property type="match status" value="1"/>
</dbReference>
<dbReference type="InterPro" id="IPR003660">
    <property type="entry name" value="HAMP_dom"/>
</dbReference>
<keyword evidence="9" id="KW-0418">Kinase</keyword>
<comment type="catalytic activity">
    <reaction evidence="1">
        <text>ATP + protein L-histidine = ADP + protein N-phospho-L-histidine.</text>
        <dbReference type="EC" id="2.7.13.3"/>
    </reaction>
</comment>
<evidence type="ECO:0000313" key="18">
    <source>
        <dbReference type="Proteomes" id="UP000095651"/>
    </source>
</evidence>
<evidence type="ECO:0000256" key="5">
    <source>
        <dbReference type="ARBA" id="ARBA00022553"/>
    </source>
</evidence>
<evidence type="ECO:0000259" key="16">
    <source>
        <dbReference type="PROSITE" id="PS50885"/>
    </source>
</evidence>
<dbReference type="GO" id="GO:0005886">
    <property type="term" value="C:plasma membrane"/>
    <property type="evidence" value="ECO:0007669"/>
    <property type="project" value="UniProtKB-SubCell"/>
</dbReference>
<dbReference type="Pfam" id="PF02518">
    <property type="entry name" value="HATPase_c"/>
    <property type="match status" value="1"/>
</dbReference>
<evidence type="ECO:0000313" key="17">
    <source>
        <dbReference type="EMBL" id="CUO92694.1"/>
    </source>
</evidence>
<keyword evidence="13 14" id="KW-0472">Membrane</keyword>
<dbReference type="InterPro" id="IPR010559">
    <property type="entry name" value="Sig_transdc_His_kin_internal"/>
</dbReference>
<feature type="domain" description="HAMP" evidence="16">
    <location>
        <begin position="313"/>
        <end position="365"/>
    </location>
</feature>
<keyword evidence="5" id="KW-0597">Phosphoprotein</keyword>
<dbReference type="PANTHER" id="PTHR34220">
    <property type="entry name" value="SENSOR HISTIDINE KINASE YPDA"/>
    <property type="match status" value="1"/>
</dbReference>
<dbReference type="Gene3D" id="3.30.565.10">
    <property type="entry name" value="Histidine kinase-like ATPase, C-terminal domain"/>
    <property type="match status" value="1"/>
</dbReference>
<proteinExistence type="predicted"/>
<dbReference type="SUPFAM" id="SSF55874">
    <property type="entry name" value="ATPase domain of HSP90 chaperone/DNA topoisomerase II/histidine kinase"/>
    <property type="match status" value="1"/>
</dbReference>